<dbReference type="STRING" id="568069.A0A1J1HUB9"/>
<dbReference type="PROSITE" id="PS51257">
    <property type="entry name" value="PROKAR_LIPOPROTEIN"/>
    <property type="match status" value="1"/>
</dbReference>
<dbReference type="GO" id="GO:0006508">
    <property type="term" value="P:proteolysis"/>
    <property type="evidence" value="ECO:0007669"/>
    <property type="project" value="InterPro"/>
</dbReference>
<dbReference type="OrthoDB" id="6261922at2759"/>
<evidence type="ECO:0000313" key="4">
    <source>
        <dbReference type="EMBL" id="CRK90094.1"/>
    </source>
</evidence>
<evidence type="ECO:0000256" key="1">
    <source>
        <dbReference type="ARBA" id="ARBA00024195"/>
    </source>
</evidence>
<dbReference type="CDD" id="cd00190">
    <property type="entry name" value="Tryp_SPc"/>
    <property type="match status" value="1"/>
</dbReference>
<evidence type="ECO:0000259" key="3">
    <source>
        <dbReference type="PROSITE" id="PS50240"/>
    </source>
</evidence>
<dbReference type="SUPFAM" id="SSF50494">
    <property type="entry name" value="Trypsin-like serine proteases"/>
    <property type="match status" value="1"/>
</dbReference>
<dbReference type="EMBL" id="CVRI01000016">
    <property type="protein sequence ID" value="CRK90094.1"/>
    <property type="molecule type" value="Genomic_DNA"/>
</dbReference>
<dbReference type="GO" id="GO:0004252">
    <property type="term" value="F:serine-type endopeptidase activity"/>
    <property type="evidence" value="ECO:0007669"/>
    <property type="project" value="InterPro"/>
</dbReference>
<keyword evidence="5" id="KW-1185">Reference proteome</keyword>
<dbReference type="InterPro" id="IPR051333">
    <property type="entry name" value="CLIP_Serine_Protease"/>
</dbReference>
<dbReference type="InterPro" id="IPR001254">
    <property type="entry name" value="Trypsin_dom"/>
</dbReference>
<comment type="similarity">
    <text evidence="1">Belongs to the peptidase S1 family. CLIP subfamily.</text>
</comment>
<dbReference type="AlphaFoldDB" id="A0A1J1HUB9"/>
<dbReference type="PROSITE" id="PS50240">
    <property type="entry name" value="TRYPSIN_DOM"/>
    <property type="match status" value="1"/>
</dbReference>
<feature type="signal peptide" evidence="2">
    <location>
        <begin position="1"/>
        <end position="19"/>
    </location>
</feature>
<evidence type="ECO:0000256" key="2">
    <source>
        <dbReference type="SAM" id="SignalP"/>
    </source>
</evidence>
<proteinExistence type="inferred from homology"/>
<reference evidence="4 5" key="1">
    <citation type="submission" date="2015-04" db="EMBL/GenBank/DDBJ databases">
        <authorList>
            <person name="Syromyatnikov M.Y."/>
            <person name="Popov V.N."/>
        </authorList>
    </citation>
    <scope>NUCLEOTIDE SEQUENCE [LARGE SCALE GENOMIC DNA]</scope>
</reference>
<dbReference type="Gene3D" id="2.40.10.10">
    <property type="entry name" value="Trypsin-like serine proteases"/>
    <property type="match status" value="1"/>
</dbReference>
<gene>
    <name evidence="4" type="primary">similar to Trypsin</name>
    <name evidence="4" type="ORF">CLUMA_CG003812</name>
</gene>
<dbReference type="Pfam" id="PF00089">
    <property type="entry name" value="Trypsin"/>
    <property type="match status" value="1"/>
</dbReference>
<dbReference type="PANTHER" id="PTHR24260">
    <property type="match status" value="1"/>
</dbReference>
<dbReference type="Proteomes" id="UP000183832">
    <property type="component" value="Unassembled WGS sequence"/>
</dbReference>
<accession>A0A1J1HUB9</accession>
<protein>
    <submittedName>
        <fullName evidence="4">CLUMA_CG003812, isoform A</fullName>
    </submittedName>
</protein>
<dbReference type="SMART" id="SM00020">
    <property type="entry name" value="Tryp_SPc"/>
    <property type="match status" value="1"/>
</dbReference>
<dbReference type="PANTHER" id="PTHR24260:SF136">
    <property type="entry name" value="GH08193P-RELATED"/>
    <property type="match status" value="1"/>
</dbReference>
<sequence>MKVLIISLLLVASLACIEGIRNGEPWLEAPYMARIQYSTPAGQGGGVIFSQRHILTSGFVVNPTFTAFTAWVGSTSRGSQRMVAVQTRLRHPNYQLTPRLNDIGIVTLTADLVFDDFVWPIRLPIMNQILPYDNQQGTALGFGGVPGGVQPSEQLQAAFLRISPPTACNTRFPQHTIAQQFCGEDSRLRSEVCNDDLGGPFIVLDRGREVLVGLISDHFCIAAQPSQPALFTRVSAFRAWINQMTLV</sequence>
<keyword evidence="2" id="KW-0732">Signal</keyword>
<dbReference type="InterPro" id="IPR043504">
    <property type="entry name" value="Peptidase_S1_PA_chymotrypsin"/>
</dbReference>
<feature type="chain" id="PRO_5012656062" evidence="2">
    <location>
        <begin position="20"/>
        <end position="247"/>
    </location>
</feature>
<name>A0A1J1HUB9_9DIPT</name>
<organism evidence="4 5">
    <name type="scientific">Clunio marinus</name>
    <dbReference type="NCBI Taxonomy" id="568069"/>
    <lineage>
        <taxon>Eukaryota</taxon>
        <taxon>Metazoa</taxon>
        <taxon>Ecdysozoa</taxon>
        <taxon>Arthropoda</taxon>
        <taxon>Hexapoda</taxon>
        <taxon>Insecta</taxon>
        <taxon>Pterygota</taxon>
        <taxon>Neoptera</taxon>
        <taxon>Endopterygota</taxon>
        <taxon>Diptera</taxon>
        <taxon>Nematocera</taxon>
        <taxon>Chironomoidea</taxon>
        <taxon>Chironomidae</taxon>
        <taxon>Clunio</taxon>
    </lineage>
</organism>
<feature type="domain" description="Peptidase S1" evidence="3">
    <location>
        <begin position="20"/>
        <end position="246"/>
    </location>
</feature>
<evidence type="ECO:0000313" key="5">
    <source>
        <dbReference type="Proteomes" id="UP000183832"/>
    </source>
</evidence>
<dbReference type="InterPro" id="IPR009003">
    <property type="entry name" value="Peptidase_S1_PA"/>
</dbReference>